<dbReference type="EMBL" id="CP036401">
    <property type="protein sequence ID" value="QBI05222.1"/>
    <property type="molecule type" value="Genomic_DNA"/>
</dbReference>
<protein>
    <submittedName>
        <fullName evidence="3">Holin</fullName>
    </submittedName>
</protein>
<keyword evidence="4" id="KW-1185">Reference proteome</keyword>
<feature type="transmembrane region" description="Helical" evidence="1">
    <location>
        <begin position="28"/>
        <end position="49"/>
    </location>
</feature>
<gene>
    <name evidence="3" type="ORF">EYF70_22475</name>
    <name evidence="2" type="ORF">GCM10007387_57880</name>
</gene>
<dbReference type="AlphaFoldDB" id="A0A411X8F0"/>
<name>A0A411X8F0_9BURK</name>
<dbReference type="Proteomes" id="UP000628442">
    <property type="component" value="Unassembled WGS sequence"/>
</dbReference>
<evidence type="ECO:0000313" key="5">
    <source>
        <dbReference type="Proteomes" id="UP000628442"/>
    </source>
</evidence>
<keyword evidence="1" id="KW-1133">Transmembrane helix</keyword>
<sequence>MSRPASPEVISYAGAGVSIASSLTLTEWGVIIGIATALLTFALNAIYMYRKDRREEVETAARLKHLEEHHE</sequence>
<keyword evidence="1" id="KW-0812">Transmembrane</keyword>
<dbReference type="InterPro" id="IPR032124">
    <property type="entry name" value="Phage_F116_holin"/>
</dbReference>
<organism evidence="2 5">
    <name type="scientific">Pseudoduganella albidiflava</name>
    <dbReference type="NCBI Taxonomy" id="321983"/>
    <lineage>
        <taxon>Bacteria</taxon>
        <taxon>Pseudomonadati</taxon>
        <taxon>Pseudomonadota</taxon>
        <taxon>Betaproteobacteria</taxon>
        <taxon>Burkholderiales</taxon>
        <taxon>Oxalobacteraceae</taxon>
        <taxon>Telluria group</taxon>
        <taxon>Pseudoduganella</taxon>
    </lineage>
</organism>
<reference evidence="2" key="1">
    <citation type="journal article" date="2014" name="Int. J. Syst. Evol. Microbiol.">
        <title>Complete genome sequence of Corynebacterium casei LMG S-19264T (=DSM 44701T), isolated from a smear-ripened cheese.</title>
        <authorList>
            <consortium name="US DOE Joint Genome Institute (JGI-PGF)"/>
            <person name="Walter F."/>
            <person name="Albersmeier A."/>
            <person name="Kalinowski J."/>
            <person name="Ruckert C."/>
        </authorList>
    </citation>
    <scope>NUCLEOTIDE SEQUENCE</scope>
    <source>
        <strain evidence="2">KCTC 12343</strain>
    </source>
</reference>
<proteinExistence type="predicted"/>
<dbReference type="Proteomes" id="UP000292307">
    <property type="component" value="Chromosome"/>
</dbReference>
<keyword evidence="1" id="KW-0472">Membrane</keyword>
<reference evidence="2" key="3">
    <citation type="submission" date="2022-12" db="EMBL/GenBank/DDBJ databases">
        <authorList>
            <person name="Sun Q."/>
            <person name="Kim S."/>
        </authorList>
    </citation>
    <scope>NUCLEOTIDE SEQUENCE</scope>
    <source>
        <strain evidence="2">KCTC 12343</strain>
    </source>
</reference>
<evidence type="ECO:0000313" key="3">
    <source>
        <dbReference type="EMBL" id="QBI05222.1"/>
    </source>
</evidence>
<evidence type="ECO:0000313" key="4">
    <source>
        <dbReference type="Proteomes" id="UP000292307"/>
    </source>
</evidence>
<dbReference type="Pfam" id="PF16082">
    <property type="entry name" value="Phage_holin_2_4"/>
    <property type="match status" value="1"/>
</dbReference>
<dbReference type="EMBL" id="BMWV01000023">
    <property type="protein sequence ID" value="GGY68116.1"/>
    <property type="molecule type" value="Genomic_DNA"/>
</dbReference>
<dbReference type="OrthoDB" id="8759120at2"/>
<evidence type="ECO:0000313" key="2">
    <source>
        <dbReference type="EMBL" id="GGY68116.1"/>
    </source>
</evidence>
<evidence type="ECO:0000256" key="1">
    <source>
        <dbReference type="SAM" id="Phobius"/>
    </source>
</evidence>
<accession>A0A411X8F0</accession>
<reference evidence="3 4" key="2">
    <citation type="submission" date="2019-02" db="EMBL/GenBank/DDBJ databases">
        <title>Draft Genome Sequences of Six Type Strains of the Genus Massilia.</title>
        <authorList>
            <person name="Miess H."/>
            <person name="Frediansyhah A."/>
            <person name="Gross H."/>
        </authorList>
    </citation>
    <scope>NUCLEOTIDE SEQUENCE [LARGE SCALE GENOMIC DNA]</scope>
    <source>
        <strain evidence="3 4">DSM 17472</strain>
    </source>
</reference>